<proteinExistence type="inferred from homology"/>
<dbReference type="Gene3D" id="1.10.150.340">
    <property type="entry name" value="Pyrimidine 5'-nucleotidase (UMPH-1), N-terminal domain"/>
    <property type="match status" value="1"/>
</dbReference>
<dbReference type="EMBL" id="CADEPI010000147">
    <property type="protein sequence ID" value="CAB3377592.1"/>
    <property type="molecule type" value="Genomic_DNA"/>
</dbReference>
<dbReference type="SUPFAM" id="SSF56784">
    <property type="entry name" value="HAD-like"/>
    <property type="match status" value="1"/>
</dbReference>
<evidence type="ECO:0000256" key="6">
    <source>
        <dbReference type="ARBA" id="ARBA00022801"/>
    </source>
</evidence>
<evidence type="ECO:0000256" key="9">
    <source>
        <dbReference type="RuleBase" id="RU361276"/>
    </source>
</evidence>
<dbReference type="NCBIfam" id="TIGR01544">
    <property type="entry name" value="HAD-SF-IE"/>
    <property type="match status" value="1"/>
</dbReference>
<sequence length="312" mass="35781">MTERPCTKTELRRAMAELLEALIKMPQVRIKNPDYMRSVFEEVIDGNSQKLQVISDFDQTLTKDHEDGERCLTTFGIFHSTPQLPDGYCEQSEVLYHKYHPMEVHPDLSVEEKTPYMVQWYKDSEQLLVGADVSKENLKNHIYSSKTIFRDGSRDIFDALKKAGVPVLVFSAGVGDVVRHALEKHHMLLDNVRIISNFLNWDSESGKLAGFQGDMIHVFNKNQRAVAAHEEYFSLLANRPNVILMGDNEGDAAMGHGVQNPKAMIKIGFLYHHAKERLEKFMDMFDIVLIDDQTMDVPKYILNYVIGKQNFN</sequence>
<evidence type="ECO:0000256" key="4">
    <source>
        <dbReference type="ARBA" id="ARBA00022723"/>
    </source>
</evidence>
<evidence type="ECO:0000256" key="1">
    <source>
        <dbReference type="ARBA" id="ARBA00000815"/>
    </source>
</evidence>
<accession>A0A8S1D428</accession>
<dbReference type="SFLD" id="SFLDS00003">
    <property type="entry name" value="Haloacid_Dehalogenase"/>
    <property type="match status" value="1"/>
</dbReference>
<evidence type="ECO:0000256" key="3">
    <source>
        <dbReference type="ARBA" id="ARBA00012643"/>
    </source>
</evidence>
<dbReference type="PANTHER" id="PTHR13045:SF0">
    <property type="entry name" value="7-METHYLGUANOSINE PHOSPHATE-SPECIFIC 5'-NUCLEOTIDASE"/>
    <property type="match status" value="1"/>
</dbReference>
<dbReference type="Pfam" id="PF05822">
    <property type="entry name" value="UMPH-1"/>
    <property type="match status" value="1"/>
</dbReference>
<dbReference type="Proteomes" id="UP000494165">
    <property type="component" value="Unassembled WGS sequence"/>
</dbReference>
<keyword evidence="8 9" id="KW-0546">Nucleotide metabolism</keyword>
<protein>
    <recommendedName>
        <fullName evidence="3 9">5'-nucleotidase</fullName>
        <ecNumber evidence="3 9">3.1.3.5</ecNumber>
    </recommendedName>
</protein>
<gene>
    <name evidence="10" type="ORF">CLODIP_2_CD01350</name>
</gene>
<dbReference type="GO" id="GO:0009117">
    <property type="term" value="P:nucleotide metabolic process"/>
    <property type="evidence" value="ECO:0007669"/>
    <property type="project" value="UniProtKB-KW"/>
</dbReference>
<dbReference type="GO" id="GO:0005737">
    <property type="term" value="C:cytoplasm"/>
    <property type="evidence" value="ECO:0007669"/>
    <property type="project" value="UniProtKB-SubCell"/>
</dbReference>
<evidence type="ECO:0000256" key="2">
    <source>
        <dbReference type="ARBA" id="ARBA00008389"/>
    </source>
</evidence>
<evidence type="ECO:0000256" key="7">
    <source>
        <dbReference type="ARBA" id="ARBA00022842"/>
    </source>
</evidence>
<dbReference type="GO" id="GO:0000166">
    <property type="term" value="F:nucleotide binding"/>
    <property type="evidence" value="ECO:0007669"/>
    <property type="project" value="UniProtKB-KW"/>
</dbReference>
<comment type="subcellular location">
    <subcellularLocation>
        <location evidence="9">Cytoplasm</location>
    </subcellularLocation>
</comment>
<keyword evidence="7" id="KW-0460">Magnesium</keyword>
<evidence type="ECO:0000313" key="11">
    <source>
        <dbReference type="Proteomes" id="UP000494165"/>
    </source>
</evidence>
<keyword evidence="5 9" id="KW-0547">Nucleotide-binding</keyword>
<evidence type="ECO:0000256" key="8">
    <source>
        <dbReference type="ARBA" id="ARBA00023080"/>
    </source>
</evidence>
<reference evidence="10 11" key="1">
    <citation type="submission" date="2020-04" db="EMBL/GenBank/DDBJ databases">
        <authorList>
            <person name="Alioto T."/>
            <person name="Alioto T."/>
            <person name="Gomez Garrido J."/>
        </authorList>
    </citation>
    <scope>NUCLEOTIDE SEQUENCE [LARGE SCALE GENOMIC DNA]</scope>
</reference>
<dbReference type="Gene3D" id="3.40.50.1000">
    <property type="entry name" value="HAD superfamily/HAD-like"/>
    <property type="match status" value="1"/>
</dbReference>
<dbReference type="FunFam" id="1.10.150.340:FF:000001">
    <property type="entry name" value="Cytosolic 5-nucleotidase 3-like"/>
    <property type="match status" value="1"/>
</dbReference>
<dbReference type="SFLD" id="SFLDG01128">
    <property type="entry name" value="C1.4:_5'-Nucleotidase_Like"/>
    <property type="match status" value="1"/>
</dbReference>
<organism evidence="10 11">
    <name type="scientific">Cloeon dipterum</name>
    <dbReference type="NCBI Taxonomy" id="197152"/>
    <lineage>
        <taxon>Eukaryota</taxon>
        <taxon>Metazoa</taxon>
        <taxon>Ecdysozoa</taxon>
        <taxon>Arthropoda</taxon>
        <taxon>Hexapoda</taxon>
        <taxon>Insecta</taxon>
        <taxon>Pterygota</taxon>
        <taxon>Palaeoptera</taxon>
        <taxon>Ephemeroptera</taxon>
        <taxon>Pisciforma</taxon>
        <taxon>Baetidae</taxon>
        <taxon>Cloeon</taxon>
    </lineage>
</organism>
<dbReference type="PANTHER" id="PTHR13045">
    <property type="entry name" value="5'-NUCLEOTIDASE"/>
    <property type="match status" value="1"/>
</dbReference>
<dbReference type="EC" id="3.1.3.5" evidence="3 9"/>
<keyword evidence="6 9" id="KW-0378">Hydrolase</keyword>
<name>A0A8S1D428_9INSE</name>
<dbReference type="InterPro" id="IPR023214">
    <property type="entry name" value="HAD_sf"/>
</dbReference>
<keyword evidence="9" id="KW-0963">Cytoplasm</keyword>
<dbReference type="AlphaFoldDB" id="A0A8S1D428"/>
<dbReference type="OrthoDB" id="10014216at2759"/>
<evidence type="ECO:0000313" key="10">
    <source>
        <dbReference type="EMBL" id="CAB3377592.1"/>
    </source>
</evidence>
<keyword evidence="4" id="KW-0479">Metal-binding</keyword>
<dbReference type="InterPro" id="IPR036412">
    <property type="entry name" value="HAD-like_sf"/>
</dbReference>
<comment type="caution">
    <text evidence="10">The sequence shown here is derived from an EMBL/GenBank/DDBJ whole genome shotgun (WGS) entry which is preliminary data.</text>
</comment>
<evidence type="ECO:0000256" key="5">
    <source>
        <dbReference type="ARBA" id="ARBA00022741"/>
    </source>
</evidence>
<dbReference type="InterPro" id="IPR006434">
    <property type="entry name" value="Pyrimidine_nucleotidase_eu"/>
</dbReference>
<dbReference type="GO" id="GO:0008253">
    <property type="term" value="F:5'-nucleotidase activity"/>
    <property type="evidence" value="ECO:0007669"/>
    <property type="project" value="UniProtKB-EC"/>
</dbReference>
<dbReference type="GO" id="GO:0000287">
    <property type="term" value="F:magnesium ion binding"/>
    <property type="evidence" value="ECO:0007669"/>
    <property type="project" value="InterPro"/>
</dbReference>
<comment type="catalytic activity">
    <reaction evidence="1 9">
        <text>a ribonucleoside 5'-phosphate + H2O = a ribonucleoside + phosphate</text>
        <dbReference type="Rhea" id="RHEA:12484"/>
        <dbReference type="ChEBI" id="CHEBI:15377"/>
        <dbReference type="ChEBI" id="CHEBI:18254"/>
        <dbReference type="ChEBI" id="CHEBI:43474"/>
        <dbReference type="ChEBI" id="CHEBI:58043"/>
        <dbReference type="EC" id="3.1.3.5"/>
    </reaction>
</comment>
<comment type="similarity">
    <text evidence="2 9">Belongs to the pyrimidine 5'-nucleotidase family.</text>
</comment>
<keyword evidence="11" id="KW-1185">Reference proteome</keyword>